<evidence type="ECO:0000256" key="1">
    <source>
        <dbReference type="ARBA" id="ARBA00006432"/>
    </source>
</evidence>
<comment type="caution">
    <text evidence="7">The sequence shown here is derived from an EMBL/GenBank/DDBJ whole genome shotgun (WGS) entry which is preliminary data.</text>
</comment>
<evidence type="ECO:0000256" key="4">
    <source>
        <dbReference type="ARBA" id="ARBA00023098"/>
    </source>
</evidence>
<dbReference type="Pfam" id="PF13193">
    <property type="entry name" value="AMP-binding_C"/>
    <property type="match status" value="1"/>
</dbReference>
<evidence type="ECO:0000259" key="5">
    <source>
        <dbReference type="Pfam" id="PF00501"/>
    </source>
</evidence>
<feature type="domain" description="AMP-dependent synthetase/ligase" evidence="5">
    <location>
        <begin position="17"/>
        <end position="377"/>
    </location>
</feature>
<dbReference type="Pfam" id="PF00501">
    <property type="entry name" value="AMP-binding"/>
    <property type="match status" value="1"/>
</dbReference>
<keyword evidence="4" id="KW-0443">Lipid metabolism</keyword>
<dbReference type="GO" id="GO:0016874">
    <property type="term" value="F:ligase activity"/>
    <property type="evidence" value="ECO:0007669"/>
    <property type="project" value="UniProtKB-KW"/>
</dbReference>
<keyword evidence="3" id="KW-0276">Fatty acid metabolism</keyword>
<sequence length="523" mass="56396">MTRHDDTPLSPVRFLCRAAAVHGEKLAVVDRDRRFTYGEFYERARRLAGVLFERDLRAGGRVGVIATNTREMLEAHYGVPFAGGVLVPLNSRLNASEIAYILGHADVQVLIVSAELEAVAREAIALATANPVVLVAGEQYETALAQAKPFEIHVANELATIAINYTSGTTGKPKGVVYTHRGAYLQSLAMAFHSGMGLTSTYLWTLPMFHCNGWCFTWAVTAVGGTHVCLEKVDAASVWGAVSEHGVTHMCAAPTVLSTLTADPSAPPLDASRVWVATGGSPPAPALLARARACGLDVTHLYGMTETYGPVVINEWRSQWDELPAEDQDRLNARQGIGNIISDIVRVVDGNGDDVPADAATIGEIALRGNNVTPRYYLDPESTAAAVPDGWFRSGDLAVRHPDGYIEIRDRAKDVIISGGENISSVEVEQAILEHPAVQEAAVVPMPHEHWGERPVAFVCLRTGAEASADELREHLVGRLAKFKIPDRFEFADLPKTATGKVQKFELKRQLATSPATTAGTTP</sequence>
<protein>
    <submittedName>
        <fullName evidence="7">Acyl--CoA ligase family protein</fullName>
    </submittedName>
</protein>
<dbReference type="InterPro" id="IPR000873">
    <property type="entry name" value="AMP-dep_synth/lig_dom"/>
</dbReference>
<keyword evidence="2 7" id="KW-0436">Ligase</keyword>
<dbReference type="PANTHER" id="PTHR43859:SF4">
    <property type="entry name" value="BUTANOATE--COA LIGASE AAE1-RELATED"/>
    <property type="match status" value="1"/>
</dbReference>
<dbReference type="PROSITE" id="PS00455">
    <property type="entry name" value="AMP_BINDING"/>
    <property type="match status" value="1"/>
</dbReference>
<dbReference type="InterPro" id="IPR020845">
    <property type="entry name" value="AMP-binding_CS"/>
</dbReference>
<gene>
    <name evidence="7" type="ORF">GCM10022263_30500</name>
</gene>
<organism evidence="7 8">
    <name type="scientific">Nocardioides daeguensis</name>
    <dbReference type="NCBI Taxonomy" id="908359"/>
    <lineage>
        <taxon>Bacteria</taxon>
        <taxon>Bacillati</taxon>
        <taxon>Actinomycetota</taxon>
        <taxon>Actinomycetes</taxon>
        <taxon>Propionibacteriales</taxon>
        <taxon>Nocardioidaceae</taxon>
        <taxon>Nocardioides</taxon>
    </lineage>
</organism>
<name>A0ABP6VUC4_9ACTN</name>
<evidence type="ECO:0000313" key="7">
    <source>
        <dbReference type="EMBL" id="GAA3541067.1"/>
    </source>
</evidence>
<accession>A0ABP6VUC4</accession>
<evidence type="ECO:0000259" key="6">
    <source>
        <dbReference type="Pfam" id="PF13193"/>
    </source>
</evidence>
<comment type="similarity">
    <text evidence="1">Belongs to the ATP-dependent AMP-binding enzyme family.</text>
</comment>
<feature type="domain" description="AMP-binding enzyme C-terminal" evidence="6">
    <location>
        <begin position="427"/>
        <end position="501"/>
    </location>
</feature>
<keyword evidence="8" id="KW-1185">Reference proteome</keyword>
<dbReference type="Proteomes" id="UP001500301">
    <property type="component" value="Unassembled WGS sequence"/>
</dbReference>
<reference evidence="8" key="1">
    <citation type="journal article" date="2019" name="Int. J. Syst. Evol. Microbiol.">
        <title>The Global Catalogue of Microorganisms (GCM) 10K type strain sequencing project: providing services to taxonomists for standard genome sequencing and annotation.</title>
        <authorList>
            <consortium name="The Broad Institute Genomics Platform"/>
            <consortium name="The Broad Institute Genome Sequencing Center for Infectious Disease"/>
            <person name="Wu L."/>
            <person name="Ma J."/>
        </authorList>
    </citation>
    <scope>NUCLEOTIDE SEQUENCE [LARGE SCALE GENOMIC DNA]</scope>
    <source>
        <strain evidence="8">JCM 17460</strain>
    </source>
</reference>
<proteinExistence type="inferred from homology"/>
<dbReference type="RefSeq" id="WP_218236782.1">
    <property type="nucleotide sequence ID" value="NZ_BAABBB010000016.1"/>
</dbReference>
<evidence type="ECO:0000256" key="2">
    <source>
        <dbReference type="ARBA" id="ARBA00022598"/>
    </source>
</evidence>
<dbReference type="InterPro" id="IPR025110">
    <property type="entry name" value="AMP-bd_C"/>
</dbReference>
<evidence type="ECO:0000313" key="8">
    <source>
        <dbReference type="Proteomes" id="UP001500301"/>
    </source>
</evidence>
<dbReference type="EMBL" id="BAABBB010000016">
    <property type="protein sequence ID" value="GAA3541067.1"/>
    <property type="molecule type" value="Genomic_DNA"/>
</dbReference>
<evidence type="ECO:0000256" key="3">
    <source>
        <dbReference type="ARBA" id="ARBA00022832"/>
    </source>
</evidence>
<dbReference type="PANTHER" id="PTHR43859">
    <property type="entry name" value="ACYL-ACTIVATING ENZYME"/>
    <property type="match status" value="1"/>
</dbReference>